<dbReference type="Pfam" id="PF01966">
    <property type="entry name" value="HD"/>
    <property type="match status" value="1"/>
</dbReference>
<comment type="caution">
    <text evidence="2">The sequence shown here is derived from an EMBL/GenBank/DDBJ whole genome shotgun (WGS) entry which is preliminary data.</text>
</comment>
<dbReference type="PANTHER" id="PTHR33594:SF1">
    <property type="entry name" value="HD_PDEASE DOMAIN-CONTAINING PROTEIN"/>
    <property type="match status" value="1"/>
</dbReference>
<dbReference type="PROSITE" id="PS51831">
    <property type="entry name" value="HD"/>
    <property type="match status" value="1"/>
</dbReference>
<proteinExistence type="predicted"/>
<accession>A0A9D1J518</accession>
<dbReference type="SUPFAM" id="SSF109604">
    <property type="entry name" value="HD-domain/PDEase-like"/>
    <property type="match status" value="1"/>
</dbReference>
<dbReference type="EMBL" id="DVHA01000207">
    <property type="protein sequence ID" value="HIR61207.1"/>
    <property type="molecule type" value="Genomic_DNA"/>
</dbReference>
<dbReference type="AlphaFoldDB" id="A0A9D1J518"/>
<evidence type="ECO:0000313" key="3">
    <source>
        <dbReference type="Proteomes" id="UP000824241"/>
    </source>
</evidence>
<feature type="domain" description="HD" evidence="1">
    <location>
        <begin position="23"/>
        <end position="127"/>
    </location>
</feature>
<name>A0A9D1J518_9FIRM</name>
<reference evidence="2" key="2">
    <citation type="journal article" date="2021" name="PeerJ">
        <title>Extensive microbial diversity within the chicken gut microbiome revealed by metagenomics and culture.</title>
        <authorList>
            <person name="Gilroy R."/>
            <person name="Ravi A."/>
            <person name="Getino M."/>
            <person name="Pursley I."/>
            <person name="Horton D.L."/>
            <person name="Alikhan N.F."/>
            <person name="Baker D."/>
            <person name="Gharbi K."/>
            <person name="Hall N."/>
            <person name="Watson M."/>
            <person name="Adriaenssens E.M."/>
            <person name="Foster-Nyarko E."/>
            <person name="Jarju S."/>
            <person name="Secka A."/>
            <person name="Antonio M."/>
            <person name="Oren A."/>
            <person name="Chaudhuri R.R."/>
            <person name="La Ragione R."/>
            <person name="Hildebrand F."/>
            <person name="Pallen M.J."/>
        </authorList>
    </citation>
    <scope>NUCLEOTIDE SEQUENCE</scope>
    <source>
        <strain evidence="2">CHK189-12415</strain>
    </source>
</reference>
<gene>
    <name evidence="2" type="ORF">IAB37_06515</name>
</gene>
<reference evidence="2" key="1">
    <citation type="submission" date="2020-10" db="EMBL/GenBank/DDBJ databases">
        <authorList>
            <person name="Gilroy R."/>
        </authorList>
    </citation>
    <scope>NUCLEOTIDE SEQUENCE</scope>
    <source>
        <strain evidence="2">CHK189-12415</strain>
    </source>
</reference>
<dbReference type="Gene3D" id="1.10.3210.50">
    <property type="match status" value="1"/>
</dbReference>
<dbReference type="CDD" id="cd00077">
    <property type="entry name" value="HDc"/>
    <property type="match status" value="1"/>
</dbReference>
<evidence type="ECO:0000313" key="2">
    <source>
        <dbReference type="EMBL" id="HIR61207.1"/>
    </source>
</evidence>
<dbReference type="NCBIfam" id="TIGR00277">
    <property type="entry name" value="HDIG"/>
    <property type="match status" value="1"/>
</dbReference>
<dbReference type="Proteomes" id="UP000824241">
    <property type="component" value="Unassembled WGS sequence"/>
</dbReference>
<dbReference type="InterPro" id="IPR003607">
    <property type="entry name" value="HD/PDEase_dom"/>
</dbReference>
<protein>
    <submittedName>
        <fullName evidence="2">HD domain-containing protein</fullName>
    </submittedName>
</protein>
<organism evidence="2 3">
    <name type="scientific">Candidatus Faecivivens stercoravium</name>
    <dbReference type="NCBI Taxonomy" id="2840803"/>
    <lineage>
        <taxon>Bacteria</taxon>
        <taxon>Bacillati</taxon>
        <taxon>Bacillota</taxon>
        <taxon>Clostridia</taxon>
        <taxon>Eubacteriales</taxon>
        <taxon>Oscillospiraceae</taxon>
        <taxon>Oscillospiraceae incertae sedis</taxon>
        <taxon>Candidatus Faecivivens</taxon>
    </lineage>
</organism>
<dbReference type="InterPro" id="IPR006675">
    <property type="entry name" value="HDIG_dom"/>
</dbReference>
<dbReference type="SMART" id="SM00471">
    <property type="entry name" value="HDc"/>
    <property type="match status" value="1"/>
</dbReference>
<dbReference type="PANTHER" id="PTHR33594">
    <property type="entry name" value="SUPERFAMILY HYDROLASE, PUTATIVE (AFU_ORTHOLOGUE AFUA_1G03035)-RELATED"/>
    <property type="match status" value="1"/>
</dbReference>
<dbReference type="InterPro" id="IPR006674">
    <property type="entry name" value="HD_domain"/>
</dbReference>
<evidence type="ECO:0000259" key="1">
    <source>
        <dbReference type="PROSITE" id="PS51831"/>
    </source>
</evidence>
<sequence length="224" mass="25537">MERETFDLIERYMLRCMDDAAHDREHVYRVLYLAMDIARYEEADTGLLIAACLLHDVGRKEQMENPSLDHAVVGAEKARRFLLEEGFDPAFAERVSACIATHRYRSDHPPESIEAKILFDADKLDVTGAMGAARTLLYQGALGEPLYTKRPDGTISDGAGDTEESFFREYKFKLEKLYTRFFTRRAREIAASREAAARQFYEALLSEARADYGPGQEALKELLH</sequence>